<keyword evidence="6 7" id="KW-0539">Nucleus</keyword>
<feature type="active site" description="Proton acceptor" evidence="7">
    <location>
        <position position="150"/>
    </location>
</feature>
<dbReference type="HAMAP" id="MF_00148">
    <property type="entry name" value="UDG"/>
    <property type="match status" value="1"/>
</dbReference>
<dbReference type="SUPFAM" id="SSF52141">
    <property type="entry name" value="Uracil-DNA glycosylase-like"/>
    <property type="match status" value="1"/>
</dbReference>
<gene>
    <name evidence="7 10" type="primary">UNG1</name>
    <name evidence="10" type="ORF">SLS62_007969</name>
</gene>
<dbReference type="SMART" id="SM00986">
    <property type="entry name" value="UDG"/>
    <property type="match status" value="1"/>
</dbReference>
<keyword evidence="4 7" id="KW-0496">Mitochondrion</keyword>
<feature type="domain" description="Uracil-DNA glycosylase-like" evidence="9">
    <location>
        <begin position="135"/>
        <end position="303"/>
    </location>
</feature>
<evidence type="ECO:0000256" key="2">
    <source>
        <dbReference type="ARBA" id="ARBA00022763"/>
    </source>
</evidence>
<evidence type="ECO:0000259" key="9">
    <source>
        <dbReference type="SMART" id="SM00986"/>
    </source>
</evidence>
<keyword evidence="2 7" id="KW-0227">DNA damage</keyword>
<keyword evidence="11" id="KW-1185">Reference proteome</keyword>
<dbReference type="Proteomes" id="UP001320420">
    <property type="component" value="Unassembled WGS sequence"/>
</dbReference>
<dbReference type="PANTHER" id="PTHR11264:SF0">
    <property type="entry name" value="URACIL-DNA GLYCOSYLASE"/>
    <property type="match status" value="1"/>
</dbReference>
<evidence type="ECO:0000313" key="11">
    <source>
        <dbReference type="Proteomes" id="UP001320420"/>
    </source>
</evidence>
<keyword evidence="3 7" id="KW-0378">Hydrolase</keyword>
<evidence type="ECO:0000256" key="6">
    <source>
        <dbReference type="ARBA" id="ARBA00023242"/>
    </source>
</evidence>
<evidence type="ECO:0000256" key="7">
    <source>
        <dbReference type="HAMAP-Rule" id="MF_03166"/>
    </source>
</evidence>
<evidence type="ECO:0000256" key="3">
    <source>
        <dbReference type="ARBA" id="ARBA00022801"/>
    </source>
</evidence>
<comment type="subcellular location">
    <subcellularLocation>
        <location evidence="7">Mitochondrion</location>
    </subcellularLocation>
    <subcellularLocation>
        <location evidence="7">Nucleus</location>
    </subcellularLocation>
</comment>
<dbReference type="EMBL" id="JAKJXP020000070">
    <property type="protein sequence ID" value="KAK7750101.1"/>
    <property type="molecule type" value="Genomic_DNA"/>
</dbReference>
<dbReference type="SMART" id="SM00987">
    <property type="entry name" value="UreE_C"/>
    <property type="match status" value="1"/>
</dbReference>
<dbReference type="GO" id="GO:0004844">
    <property type="term" value="F:uracil DNA N-glycosylase activity"/>
    <property type="evidence" value="ECO:0007669"/>
    <property type="project" value="UniProtKB-UniRule"/>
</dbReference>
<dbReference type="GO" id="GO:0005739">
    <property type="term" value="C:mitochondrion"/>
    <property type="evidence" value="ECO:0007669"/>
    <property type="project" value="UniProtKB-SubCell"/>
</dbReference>
<dbReference type="InterPro" id="IPR036895">
    <property type="entry name" value="Uracil-DNA_glycosylase-like_sf"/>
</dbReference>
<comment type="similarity">
    <text evidence="1 7">Belongs to the uracil-DNA glycosylase (UDG) superfamily. UNG family.</text>
</comment>
<dbReference type="NCBIfam" id="NF003592">
    <property type="entry name" value="PRK05254.1-5"/>
    <property type="match status" value="1"/>
</dbReference>
<dbReference type="InterPro" id="IPR005122">
    <property type="entry name" value="Uracil-DNA_glycosylase-like"/>
</dbReference>
<comment type="caution">
    <text evidence="10">The sequence shown here is derived from an EMBL/GenBank/DDBJ whole genome shotgun (WGS) entry which is preliminary data.</text>
</comment>
<dbReference type="EC" id="3.2.2.27" evidence="7"/>
<sequence>MSSAKRRNDGALAAGDSNANKKPKVNGSITSFFGAPKPAAPATAGSATPSAPVAAANPVAPAPKFNKEKWVAGLTPEQRQFLNLEIETMDPSWLAVLKDEITTPQFIELKKFLDREAGAGKKIFPPREDIYSWSRHTPFHKVKCVIVGQDPYHNVNQAHGLAFSVRPPTPAPPSLRNMYKALQRDYPDPSSFSPPPKNGGLLTPWAERGVLMLNTCLTVRAHEANSHANRGWERLTQRVIDLVAQRRAGRGVVFIAWGTPAGKRVQKVDRARHLVLQSVHPSPLSASRGFFDCGHFRKTNDWLAARYGPGSEIDWNLNPSAAWSATVATAAGGGASHDDEKKASDATAATANKLASPVKTAKKQELVPAKKGKEESYDDDDDDEDALAAAADAAAAEAKAEKAQVQAESKAVSKADSKSEAEAEAKSEAEAAEKPVDDKAKVEAEAEAESETVPPPVVVVGEVKEDGEEKSKVLEKEGEGDSTAAEAKAETETKTETETETEPEAKAEAEAESKTNDDEDVEAKAEAKAKAEEEGEDGDEGENKAEESK</sequence>
<dbReference type="GO" id="GO:0005634">
    <property type="term" value="C:nucleus"/>
    <property type="evidence" value="ECO:0007669"/>
    <property type="project" value="UniProtKB-SubCell"/>
</dbReference>
<dbReference type="FunFam" id="3.40.470.10:FF:000007">
    <property type="entry name" value="Uracil-DNA glycosylase"/>
    <property type="match status" value="1"/>
</dbReference>
<dbReference type="NCBIfam" id="TIGR00628">
    <property type="entry name" value="ung"/>
    <property type="match status" value="1"/>
</dbReference>
<dbReference type="AlphaFoldDB" id="A0AAN9ULU0"/>
<dbReference type="NCBIfam" id="NF003588">
    <property type="entry name" value="PRK05254.1-1"/>
    <property type="match status" value="1"/>
</dbReference>
<comment type="function">
    <text evidence="7">Excises uracil residues from the DNA which can arise as a result of misincorporation of dUMP residues by DNA polymerase or due to deamination of cytosine.</text>
</comment>
<organism evidence="10 11">
    <name type="scientific">Diatrype stigma</name>
    <dbReference type="NCBI Taxonomy" id="117547"/>
    <lineage>
        <taxon>Eukaryota</taxon>
        <taxon>Fungi</taxon>
        <taxon>Dikarya</taxon>
        <taxon>Ascomycota</taxon>
        <taxon>Pezizomycotina</taxon>
        <taxon>Sordariomycetes</taxon>
        <taxon>Xylariomycetidae</taxon>
        <taxon>Xylariales</taxon>
        <taxon>Diatrypaceae</taxon>
        <taxon>Diatrype</taxon>
    </lineage>
</organism>
<name>A0AAN9ULU0_9PEZI</name>
<evidence type="ECO:0000256" key="1">
    <source>
        <dbReference type="ARBA" id="ARBA00008184"/>
    </source>
</evidence>
<feature type="compositionally biased region" description="Basic and acidic residues" evidence="8">
    <location>
        <begin position="487"/>
        <end position="532"/>
    </location>
</feature>
<dbReference type="NCBIfam" id="NF003589">
    <property type="entry name" value="PRK05254.1-2"/>
    <property type="match status" value="1"/>
</dbReference>
<feature type="region of interest" description="Disordered" evidence="8">
    <location>
        <begin position="331"/>
        <end position="549"/>
    </location>
</feature>
<feature type="compositionally biased region" description="Low complexity" evidence="8">
    <location>
        <begin position="387"/>
        <end position="410"/>
    </location>
</feature>
<dbReference type="PANTHER" id="PTHR11264">
    <property type="entry name" value="URACIL-DNA GLYCOSYLASE"/>
    <property type="match status" value="1"/>
</dbReference>
<feature type="compositionally biased region" description="Low complexity" evidence="8">
    <location>
        <begin position="33"/>
        <end position="53"/>
    </location>
</feature>
<dbReference type="InterPro" id="IPR002043">
    <property type="entry name" value="UDG_fam1"/>
</dbReference>
<dbReference type="CDD" id="cd10027">
    <property type="entry name" value="UDG-F1-like"/>
    <property type="match status" value="1"/>
</dbReference>
<feature type="compositionally biased region" description="Basic and acidic residues" evidence="8">
    <location>
        <begin position="462"/>
        <end position="479"/>
    </location>
</feature>
<feature type="compositionally biased region" description="Basic and acidic residues" evidence="8">
    <location>
        <begin position="411"/>
        <end position="444"/>
    </location>
</feature>
<evidence type="ECO:0000256" key="5">
    <source>
        <dbReference type="ARBA" id="ARBA00023204"/>
    </source>
</evidence>
<evidence type="ECO:0000256" key="8">
    <source>
        <dbReference type="SAM" id="MobiDB-lite"/>
    </source>
</evidence>
<feature type="region of interest" description="Disordered" evidence="8">
    <location>
        <begin position="1"/>
        <end position="53"/>
    </location>
</feature>
<evidence type="ECO:0000313" key="10">
    <source>
        <dbReference type="EMBL" id="KAK7750101.1"/>
    </source>
</evidence>
<evidence type="ECO:0000256" key="4">
    <source>
        <dbReference type="ARBA" id="ARBA00023128"/>
    </source>
</evidence>
<accession>A0AAN9ULU0</accession>
<reference evidence="10 11" key="1">
    <citation type="submission" date="2024-02" db="EMBL/GenBank/DDBJ databases">
        <title>De novo assembly and annotation of 12 fungi associated with fruit tree decline syndrome in Ontario, Canada.</title>
        <authorList>
            <person name="Sulman M."/>
            <person name="Ellouze W."/>
            <person name="Ilyukhin E."/>
        </authorList>
    </citation>
    <scope>NUCLEOTIDE SEQUENCE [LARGE SCALE GENOMIC DNA]</scope>
    <source>
        <strain evidence="10 11">M11/M66-122</strain>
    </source>
</reference>
<feature type="compositionally biased region" description="Acidic residues" evidence="8">
    <location>
        <begin position="376"/>
        <end position="386"/>
    </location>
</feature>
<keyword evidence="5 7" id="KW-0234">DNA repair</keyword>
<comment type="catalytic activity">
    <reaction evidence="7">
        <text>Hydrolyzes single-stranded DNA or mismatched double-stranded DNA and polynucleotides, releasing free uracil.</text>
        <dbReference type="EC" id="3.2.2.27"/>
    </reaction>
</comment>
<dbReference type="Gene3D" id="3.40.470.10">
    <property type="entry name" value="Uracil-DNA glycosylase-like domain"/>
    <property type="match status" value="1"/>
</dbReference>
<proteinExistence type="inferred from homology"/>
<dbReference type="Pfam" id="PF03167">
    <property type="entry name" value="UDG"/>
    <property type="match status" value="1"/>
</dbReference>
<protein>
    <recommendedName>
        <fullName evidence="7">Uracil-DNA glycosylase</fullName>
        <shortName evidence="7">UDG</shortName>
        <ecNumber evidence="7">3.2.2.27</ecNumber>
    </recommendedName>
</protein>
<dbReference type="GO" id="GO:0097510">
    <property type="term" value="P:base-excision repair, AP site formation via deaminated base removal"/>
    <property type="evidence" value="ECO:0007669"/>
    <property type="project" value="TreeGrafter"/>
</dbReference>